<feature type="region of interest" description="Disordered" evidence="1">
    <location>
        <begin position="1"/>
        <end position="20"/>
    </location>
</feature>
<feature type="compositionally biased region" description="Polar residues" evidence="1">
    <location>
        <begin position="1"/>
        <end position="19"/>
    </location>
</feature>
<gene>
    <name evidence="2" type="ORF">OOW_P131scaffold01477g1</name>
</gene>
<proteinExistence type="predicted"/>
<dbReference type="AlphaFoldDB" id="L7ITH0"/>
<dbReference type="EMBL" id="JH795482">
    <property type="protein sequence ID" value="ELQ58879.1"/>
    <property type="molecule type" value="Genomic_DNA"/>
</dbReference>
<name>L7ITH0_PYRO1</name>
<accession>L7ITH0</accession>
<organism>
    <name type="scientific">Pyricularia oryzae (strain P131)</name>
    <name type="common">Rice blast fungus</name>
    <name type="synonym">Magnaporthe oryzae</name>
    <dbReference type="NCBI Taxonomy" id="1143193"/>
    <lineage>
        <taxon>Eukaryota</taxon>
        <taxon>Fungi</taxon>
        <taxon>Dikarya</taxon>
        <taxon>Ascomycota</taxon>
        <taxon>Pezizomycotina</taxon>
        <taxon>Sordariomycetes</taxon>
        <taxon>Sordariomycetidae</taxon>
        <taxon>Magnaporthales</taxon>
        <taxon>Pyriculariaceae</taxon>
        <taxon>Pyricularia</taxon>
    </lineage>
</organism>
<evidence type="ECO:0000256" key="1">
    <source>
        <dbReference type="SAM" id="MobiDB-lite"/>
    </source>
</evidence>
<protein>
    <submittedName>
        <fullName evidence="2">Uncharacterized protein</fullName>
    </submittedName>
</protein>
<evidence type="ECO:0000313" key="2">
    <source>
        <dbReference type="EMBL" id="ELQ58879.1"/>
    </source>
</evidence>
<reference evidence="2" key="1">
    <citation type="journal article" date="2012" name="PLoS Genet.">
        <title>Comparative analysis of the genomes of two field isolates of the rice blast fungus Magnaporthe oryzae.</title>
        <authorList>
            <person name="Xue M."/>
            <person name="Yang J."/>
            <person name="Li Z."/>
            <person name="Hu S."/>
            <person name="Yao N."/>
            <person name="Dean R.A."/>
            <person name="Zhao W."/>
            <person name="Shen M."/>
            <person name="Zhang H."/>
            <person name="Li C."/>
            <person name="Liu L."/>
            <person name="Cao L."/>
            <person name="Xu X."/>
            <person name="Xing Y."/>
            <person name="Hsiang T."/>
            <person name="Zhang Z."/>
            <person name="Xu J.R."/>
            <person name="Peng Y.L."/>
        </authorList>
    </citation>
    <scope>NUCLEOTIDE SEQUENCE [LARGE SCALE GENOMIC DNA]</scope>
    <source>
        <strain evidence="2">P131</strain>
    </source>
</reference>
<sequence length="74" mass="7459">MVATVGSVSELSATTSCPSRSCVHKKPVVAENSFGWYGQESKLLILAPGGDVGAVVDRQGPDGLSLSIASPGSV</sequence>